<reference evidence="1 2" key="1">
    <citation type="submission" date="2016-03" db="EMBL/GenBank/DDBJ databases">
        <title>Choanephora cucurbitarum.</title>
        <authorList>
            <person name="Min B."/>
            <person name="Park H."/>
            <person name="Park J.-H."/>
            <person name="Shin H.-D."/>
            <person name="Choi I.-G."/>
        </authorList>
    </citation>
    <scope>NUCLEOTIDE SEQUENCE [LARGE SCALE GENOMIC DNA]</scope>
    <source>
        <strain evidence="1 2">KUS-F28377</strain>
    </source>
</reference>
<dbReference type="InParanoid" id="A0A1C7MTP5"/>
<dbReference type="AlphaFoldDB" id="A0A1C7MTP5"/>
<gene>
    <name evidence="1" type="ORF">A0J61_11741</name>
</gene>
<sequence>MAFQEKKISFTIDTWSSSVKNGASDYMGVVAHFIDEDWKPKTLLIGFESLEQRHTTPYFLSDKGSNIALMMDLVEEETASTIRFNKNSNIYEMDILYSGDIGSDLSQNLLVKLYRGICEIRASRIFTREYNRALQQFDAYNATCRNADTREIIRRYELSAAEKKCLVMMLSILKPSSCT</sequence>
<accession>A0A1C7MTP5</accession>
<evidence type="ECO:0000313" key="1">
    <source>
        <dbReference type="EMBL" id="OBZ80210.1"/>
    </source>
</evidence>
<protein>
    <submittedName>
        <fullName evidence="1">Uncharacterized protein</fullName>
    </submittedName>
</protein>
<dbReference type="Proteomes" id="UP000093000">
    <property type="component" value="Unassembled WGS sequence"/>
</dbReference>
<proteinExistence type="predicted"/>
<dbReference type="OrthoDB" id="2288540at2759"/>
<dbReference type="EMBL" id="LUGH01002415">
    <property type="protein sequence ID" value="OBZ80210.1"/>
    <property type="molecule type" value="Genomic_DNA"/>
</dbReference>
<organism evidence="1 2">
    <name type="scientific">Choanephora cucurbitarum</name>
    <dbReference type="NCBI Taxonomy" id="101091"/>
    <lineage>
        <taxon>Eukaryota</taxon>
        <taxon>Fungi</taxon>
        <taxon>Fungi incertae sedis</taxon>
        <taxon>Mucoromycota</taxon>
        <taxon>Mucoromycotina</taxon>
        <taxon>Mucoromycetes</taxon>
        <taxon>Mucorales</taxon>
        <taxon>Mucorineae</taxon>
        <taxon>Choanephoraceae</taxon>
        <taxon>Choanephoroideae</taxon>
        <taxon>Choanephora</taxon>
    </lineage>
</organism>
<name>A0A1C7MTP5_9FUNG</name>
<dbReference type="InterPro" id="IPR012337">
    <property type="entry name" value="RNaseH-like_sf"/>
</dbReference>
<dbReference type="SUPFAM" id="SSF53098">
    <property type="entry name" value="Ribonuclease H-like"/>
    <property type="match status" value="1"/>
</dbReference>
<comment type="caution">
    <text evidence="1">The sequence shown here is derived from an EMBL/GenBank/DDBJ whole genome shotgun (WGS) entry which is preliminary data.</text>
</comment>
<evidence type="ECO:0000313" key="2">
    <source>
        <dbReference type="Proteomes" id="UP000093000"/>
    </source>
</evidence>
<keyword evidence="2" id="KW-1185">Reference proteome</keyword>